<reference evidence="1 2" key="1">
    <citation type="journal article" date="2024" name="Plant Biotechnol. J.">
        <title>Dendrobium thyrsiflorum genome and its molecular insights into genes involved in important horticultural traits.</title>
        <authorList>
            <person name="Chen B."/>
            <person name="Wang J.Y."/>
            <person name="Zheng P.J."/>
            <person name="Li K.L."/>
            <person name="Liang Y.M."/>
            <person name="Chen X.F."/>
            <person name="Zhang C."/>
            <person name="Zhao X."/>
            <person name="He X."/>
            <person name="Zhang G.Q."/>
            <person name="Liu Z.J."/>
            <person name="Xu Q."/>
        </authorList>
    </citation>
    <scope>NUCLEOTIDE SEQUENCE [LARGE SCALE GENOMIC DNA]</scope>
    <source>
        <strain evidence="1">GZMU011</strain>
    </source>
</reference>
<dbReference type="PANTHER" id="PTHR31286:SF179">
    <property type="entry name" value="RNASE H TYPE-1 DOMAIN-CONTAINING PROTEIN"/>
    <property type="match status" value="1"/>
</dbReference>
<proteinExistence type="predicted"/>
<dbReference type="InterPro" id="IPR040256">
    <property type="entry name" value="At4g02000-like"/>
</dbReference>
<dbReference type="AlphaFoldDB" id="A0ABD0VLH7"/>
<sequence>MDGAVIIGWQLIGVDSTSSGYVLESAVGYGLSCDLDDMCSWSMILQFGSLYSIGNHLNDPKFLNGMSKSRSFRDALSRVSTSSEFLALKITTHHGLPSLWISDEEMLALATPSSEFSVTLLNSTNVLIKLMNDLDYCRVFSHSSYFSSNCMKLFKWTPHFDVNVESPIIPIWISIPNLRPHLFSPRILHDLGSLFGRPLQMDNANYSNGTRSSVARVLDELDVTKCYTDQLKLPLVDPPITVNVGDMAELSMQKNVDKVTNVVNDNTQGNACVDLSLHETVAPVNAGHVYSDVGQSVEPNLLVSGDPLLPSAVVLVQENLDTFNPILGANGLPIPVVNSDGIKYSYPFVDLACSCHKGGEDAYINDLVLSVIVVNVPMEIVSGSFHEYLNGVNMGLCDVNTVVLNDSSSGLLLVYVDSPVVSVKPPLSPCTVEAEWDCTSYRYSNYAYFYYALKAQLVFKSGDNYVDQSDWMDGLFFSLCGDGDDDMD</sequence>
<accession>A0ABD0VLH7</accession>
<keyword evidence="2" id="KW-1185">Reference proteome</keyword>
<evidence type="ECO:0000313" key="2">
    <source>
        <dbReference type="Proteomes" id="UP001552299"/>
    </source>
</evidence>
<gene>
    <name evidence="1" type="ORF">M5K25_007416</name>
</gene>
<evidence type="ECO:0000313" key="1">
    <source>
        <dbReference type="EMBL" id="KAL0923362.1"/>
    </source>
</evidence>
<evidence type="ECO:0008006" key="3">
    <source>
        <dbReference type="Google" id="ProtNLM"/>
    </source>
</evidence>
<organism evidence="1 2">
    <name type="scientific">Dendrobium thyrsiflorum</name>
    <name type="common">Pinecone-like raceme dendrobium</name>
    <name type="synonym">Orchid</name>
    <dbReference type="NCBI Taxonomy" id="117978"/>
    <lineage>
        <taxon>Eukaryota</taxon>
        <taxon>Viridiplantae</taxon>
        <taxon>Streptophyta</taxon>
        <taxon>Embryophyta</taxon>
        <taxon>Tracheophyta</taxon>
        <taxon>Spermatophyta</taxon>
        <taxon>Magnoliopsida</taxon>
        <taxon>Liliopsida</taxon>
        <taxon>Asparagales</taxon>
        <taxon>Orchidaceae</taxon>
        <taxon>Epidendroideae</taxon>
        <taxon>Malaxideae</taxon>
        <taxon>Dendrobiinae</taxon>
        <taxon>Dendrobium</taxon>
    </lineage>
</organism>
<dbReference type="EMBL" id="JANQDX010000006">
    <property type="protein sequence ID" value="KAL0923362.1"/>
    <property type="molecule type" value="Genomic_DNA"/>
</dbReference>
<protein>
    <recommendedName>
        <fullName evidence="3">DUF4283 domain-containing protein</fullName>
    </recommendedName>
</protein>
<dbReference type="PANTHER" id="PTHR31286">
    <property type="entry name" value="GLYCINE-RICH CELL WALL STRUCTURAL PROTEIN 1.8-LIKE"/>
    <property type="match status" value="1"/>
</dbReference>
<dbReference type="Proteomes" id="UP001552299">
    <property type="component" value="Unassembled WGS sequence"/>
</dbReference>
<name>A0ABD0VLH7_DENTH</name>
<comment type="caution">
    <text evidence="1">The sequence shown here is derived from an EMBL/GenBank/DDBJ whole genome shotgun (WGS) entry which is preliminary data.</text>
</comment>